<gene>
    <name evidence="1" type="ORF">CPELLU_LOCUS20029</name>
</gene>
<accession>A0A9N9KEE9</accession>
<feature type="non-terminal residue" evidence="1">
    <location>
        <position position="121"/>
    </location>
</feature>
<dbReference type="AlphaFoldDB" id="A0A9N9KEE9"/>
<dbReference type="EMBL" id="CAJVQA010054760">
    <property type="protein sequence ID" value="CAG8824745.1"/>
    <property type="molecule type" value="Genomic_DNA"/>
</dbReference>
<proteinExistence type="predicted"/>
<evidence type="ECO:0000313" key="2">
    <source>
        <dbReference type="Proteomes" id="UP000789759"/>
    </source>
</evidence>
<reference evidence="1" key="1">
    <citation type="submission" date="2021-06" db="EMBL/GenBank/DDBJ databases">
        <authorList>
            <person name="Kallberg Y."/>
            <person name="Tangrot J."/>
            <person name="Rosling A."/>
        </authorList>
    </citation>
    <scope>NUCLEOTIDE SEQUENCE</scope>
    <source>
        <strain evidence="1">FL966</strain>
    </source>
</reference>
<protein>
    <submittedName>
        <fullName evidence="1">12069_t:CDS:1</fullName>
    </submittedName>
</protein>
<evidence type="ECO:0000313" key="1">
    <source>
        <dbReference type="EMBL" id="CAG8824745.1"/>
    </source>
</evidence>
<dbReference type="Proteomes" id="UP000789759">
    <property type="component" value="Unassembled WGS sequence"/>
</dbReference>
<keyword evidence="2" id="KW-1185">Reference proteome</keyword>
<comment type="caution">
    <text evidence="1">The sequence shown here is derived from an EMBL/GenBank/DDBJ whole genome shotgun (WGS) entry which is preliminary data.</text>
</comment>
<sequence>MATEYMKNKEISKTIKEKNKNVNEEDFSKIIYNIRKEIVLISYNEGINLQNEINVWMANEMESPYIVIEIEKGLENYVKEVLKVDNVTKEMIDEYIKTANKYTLLSHGRKFDNLLAKETDL</sequence>
<organism evidence="1 2">
    <name type="scientific">Cetraspora pellucida</name>
    <dbReference type="NCBI Taxonomy" id="1433469"/>
    <lineage>
        <taxon>Eukaryota</taxon>
        <taxon>Fungi</taxon>
        <taxon>Fungi incertae sedis</taxon>
        <taxon>Mucoromycota</taxon>
        <taxon>Glomeromycotina</taxon>
        <taxon>Glomeromycetes</taxon>
        <taxon>Diversisporales</taxon>
        <taxon>Gigasporaceae</taxon>
        <taxon>Cetraspora</taxon>
    </lineage>
</organism>
<name>A0A9N9KEE9_9GLOM</name>